<keyword evidence="2" id="KW-1185">Reference proteome</keyword>
<dbReference type="InterPro" id="IPR021109">
    <property type="entry name" value="Peptidase_aspartic_dom_sf"/>
</dbReference>
<reference evidence="3" key="2">
    <citation type="submission" date="2025-08" db="UniProtKB">
        <authorList>
            <consortium name="RefSeq"/>
        </authorList>
    </citation>
    <scope>IDENTIFICATION</scope>
    <source>
        <tissue evidence="3">Leaf</tissue>
    </source>
</reference>
<dbReference type="PANTHER" id="PTHR33240:SF15">
    <property type="entry name" value="GAG-PRO-LIKE PROTEIN"/>
    <property type="match status" value="1"/>
</dbReference>
<dbReference type="AlphaFoldDB" id="A0A6P5EHK5"/>
<evidence type="ECO:0000313" key="3">
    <source>
        <dbReference type="RefSeq" id="XP_020081023.1"/>
    </source>
</evidence>
<dbReference type="CDD" id="cd00303">
    <property type="entry name" value="retropepsin_like"/>
    <property type="match status" value="1"/>
</dbReference>
<dbReference type="Gene3D" id="2.40.70.10">
    <property type="entry name" value="Acid Proteases"/>
    <property type="match status" value="1"/>
</dbReference>
<dbReference type="GeneID" id="109704671"/>
<protein>
    <submittedName>
        <fullName evidence="3">Uncharacterized protein LOC109704671</fullName>
    </submittedName>
</protein>
<dbReference type="OrthoDB" id="1937476at2759"/>
<evidence type="ECO:0000256" key="1">
    <source>
        <dbReference type="SAM" id="MobiDB-lite"/>
    </source>
</evidence>
<dbReference type="SUPFAM" id="SSF50630">
    <property type="entry name" value="Acid proteases"/>
    <property type="match status" value="1"/>
</dbReference>
<sequence>MRGHAYDVCVKLRDHRKNKLQFKESCRVITISEEQSEDSVNQRNMVRQPAVACEDSDSAWLAYNTPSRDNGARRVEYRLLEIDNDLRRVQIDVRTLATNIDCVAMAIKNMKEQLKEILDKLNTYEKTRVETCQTITCGVDSNTKEDERAEDSFQIKLKSGKVLPERQGQPQNGKDKEIQINEEAPTSSNQGKLSKIEYNILSHLRKVPALLSVYDALMMSRELRDVLIYALQNPEPFYAYFAEMNMKEALYSRHIANVTFTDEDMLLGTAHHNRPLYVTGTSDGEKINRILIDPGSSVNILTLRTLKSLALNVDHLSSEKILIQGFNQHSQKALGSIILPIKFGALRTDVKFYVINADTSYKALLGRPWLHEYNVVPSTLHQCMKYIKDGEEFRIDGDIRPFGVHEVRYEDARYFAESEKDIKLSRELEEGKVQSDKKLSKGKIKIEDNKENVIPHFGSDSEDSDDEEQVRKMLETFSFKLNMPWGEDSSEDEEIFLTSESNMFVRTPELIEDSLTITRVPYGHIKSLHINEPTKVNDLKTFFVPPQVEKVKGKERIKKGILFYKSDDYKPSDLIKLDNSDEEIYEDVNMPKYFPKNLKNMMNRSGIPARRSRANRKFFQKMWNPQQKRVVLPNGRTIHTRGLGYHQSAHMHKITNNDSLVMRHTCTMITIKDIKQDKDMISIEPVKTKLLELKDAPQELEDGGQATVDELLEINLGNEEDRRPDELLEINLGNEEDRRTTYISALLPEKDQDMLKILLLEYKDCFALTYKEMPDIDPSVAVHKLAISPDVVPVKQAPRTDHNRN</sequence>
<name>A0A6P5EHK5_ANACO</name>
<dbReference type="Proteomes" id="UP000515123">
    <property type="component" value="Unplaced"/>
</dbReference>
<evidence type="ECO:0000313" key="2">
    <source>
        <dbReference type="Proteomes" id="UP000515123"/>
    </source>
</evidence>
<proteinExistence type="predicted"/>
<reference evidence="2" key="1">
    <citation type="journal article" date="2015" name="Nat. Genet.">
        <title>The pineapple genome and the evolution of CAM photosynthesis.</title>
        <authorList>
            <person name="Ming R."/>
            <person name="VanBuren R."/>
            <person name="Wai C.M."/>
            <person name="Tang H."/>
            <person name="Schatz M.C."/>
            <person name="Bowers J.E."/>
            <person name="Lyons E."/>
            <person name="Wang M.L."/>
            <person name="Chen J."/>
            <person name="Biggers E."/>
            <person name="Zhang J."/>
            <person name="Huang L."/>
            <person name="Zhang L."/>
            <person name="Miao W."/>
            <person name="Zhang J."/>
            <person name="Ye Z."/>
            <person name="Miao C."/>
            <person name="Lin Z."/>
            <person name="Wang H."/>
            <person name="Zhou H."/>
            <person name="Yim W.C."/>
            <person name="Priest H.D."/>
            <person name="Zheng C."/>
            <person name="Woodhouse M."/>
            <person name="Edger P.P."/>
            <person name="Guyot R."/>
            <person name="Guo H.B."/>
            <person name="Guo H."/>
            <person name="Zheng G."/>
            <person name="Singh R."/>
            <person name="Sharma A."/>
            <person name="Min X."/>
            <person name="Zheng Y."/>
            <person name="Lee H."/>
            <person name="Gurtowski J."/>
            <person name="Sedlazeck F.J."/>
            <person name="Harkess A."/>
            <person name="McKain M.R."/>
            <person name="Liao Z."/>
            <person name="Fang J."/>
            <person name="Liu J."/>
            <person name="Zhang X."/>
            <person name="Zhang Q."/>
            <person name="Hu W."/>
            <person name="Qin Y."/>
            <person name="Wang K."/>
            <person name="Chen L.Y."/>
            <person name="Shirley N."/>
            <person name="Lin Y.R."/>
            <person name="Liu L.Y."/>
            <person name="Hernandez A.G."/>
            <person name="Wright C.L."/>
            <person name="Bulone V."/>
            <person name="Tuskan G.A."/>
            <person name="Heath K."/>
            <person name="Zee F."/>
            <person name="Moore P.H."/>
            <person name="Sunkar R."/>
            <person name="Leebens-Mack J.H."/>
            <person name="Mockler T."/>
            <person name="Bennetzen J.L."/>
            <person name="Freeling M."/>
            <person name="Sankoff D."/>
            <person name="Paterson A.H."/>
            <person name="Zhu X."/>
            <person name="Yang X."/>
            <person name="Smith J.A."/>
            <person name="Cushman J.C."/>
            <person name="Paull R.E."/>
            <person name="Yu Q."/>
        </authorList>
    </citation>
    <scope>NUCLEOTIDE SEQUENCE [LARGE SCALE GENOMIC DNA]</scope>
    <source>
        <strain evidence="2">cv. F153</strain>
    </source>
</reference>
<accession>A0A6P5EHK5</accession>
<organism evidence="2 3">
    <name type="scientific">Ananas comosus</name>
    <name type="common">Pineapple</name>
    <name type="synonym">Ananas ananas</name>
    <dbReference type="NCBI Taxonomy" id="4615"/>
    <lineage>
        <taxon>Eukaryota</taxon>
        <taxon>Viridiplantae</taxon>
        <taxon>Streptophyta</taxon>
        <taxon>Embryophyta</taxon>
        <taxon>Tracheophyta</taxon>
        <taxon>Spermatophyta</taxon>
        <taxon>Magnoliopsida</taxon>
        <taxon>Liliopsida</taxon>
        <taxon>Poales</taxon>
        <taxon>Bromeliaceae</taxon>
        <taxon>Bromelioideae</taxon>
        <taxon>Ananas</taxon>
    </lineage>
</organism>
<dbReference type="PANTHER" id="PTHR33240">
    <property type="entry name" value="OS08G0508500 PROTEIN"/>
    <property type="match status" value="1"/>
</dbReference>
<gene>
    <name evidence="3" type="primary">LOC109704671</name>
</gene>
<dbReference type="RefSeq" id="XP_020081023.1">
    <property type="nucleotide sequence ID" value="XM_020225434.1"/>
</dbReference>
<feature type="region of interest" description="Disordered" evidence="1">
    <location>
        <begin position="160"/>
        <end position="189"/>
    </location>
</feature>